<dbReference type="Gene3D" id="1.20.1250.20">
    <property type="entry name" value="MFS general substrate transporter like domains"/>
    <property type="match status" value="1"/>
</dbReference>
<dbReference type="Pfam" id="PF07690">
    <property type="entry name" value="MFS_1"/>
    <property type="match status" value="1"/>
</dbReference>
<gene>
    <name evidence="9" type="ORF">H9649_13760</name>
</gene>
<feature type="transmembrane region" description="Helical" evidence="7">
    <location>
        <begin position="40"/>
        <end position="60"/>
    </location>
</feature>
<dbReference type="SUPFAM" id="SSF103473">
    <property type="entry name" value="MFS general substrate transporter"/>
    <property type="match status" value="1"/>
</dbReference>
<feature type="transmembrane region" description="Helical" evidence="7">
    <location>
        <begin position="130"/>
        <end position="154"/>
    </location>
</feature>
<dbReference type="PANTHER" id="PTHR23513">
    <property type="entry name" value="INTEGRAL MEMBRANE EFFLUX PROTEIN-RELATED"/>
    <property type="match status" value="1"/>
</dbReference>
<organism evidence="9 10">
    <name type="scientific">Sporosarcina quadrami</name>
    <dbReference type="NCBI Taxonomy" id="2762234"/>
    <lineage>
        <taxon>Bacteria</taxon>
        <taxon>Bacillati</taxon>
        <taxon>Bacillota</taxon>
        <taxon>Bacilli</taxon>
        <taxon>Bacillales</taxon>
        <taxon>Caryophanaceae</taxon>
        <taxon>Sporosarcina</taxon>
    </lineage>
</organism>
<name>A0ABR8UCB7_9BACL</name>
<feature type="transmembrane region" description="Helical" evidence="7">
    <location>
        <begin position="302"/>
        <end position="324"/>
    </location>
</feature>
<evidence type="ECO:0000256" key="1">
    <source>
        <dbReference type="ARBA" id="ARBA00004651"/>
    </source>
</evidence>
<dbReference type="Proteomes" id="UP000626786">
    <property type="component" value="Unassembled WGS sequence"/>
</dbReference>
<feature type="transmembrane region" description="Helical" evidence="7">
    <location>
        <begin position="345"/>
        <end position="365"/>
    </location>
</feature>
<evidence type="ECO:0000313" key="9">
    <source>
        <dbReference type="EMBL" id="MBD7985656.1"/>
    </source>
</evidence>
<feature type="transmembrane region" description="Helical" evidence="7">
    <location>
        <begin position="280"/>
        <end position="296"/>
    </location>
</feature>
<dbReference type="InterPro" id="IPR020846">
    <property type="entry name" value="MFS_dom"/>
</dbReference>
<evidence type="ECO:0000256" key="4">
    <source>
        <dbReference type="ARBA" id="ARBA00022692"/>
    </source>
</evidence>
<feature type="transmembrane region" description="Helical" evidence="7">
    <location>
        <begin position="252"/>
        <end position="273"/>
    </location>
</feature>
<keyword evidence="4 7" id="KW-0812">Transmembrane</keyword>
<keyword evidence="3" id="KW-1003">Cell membrane</keyword>
<feature type="transmembrane region" description="Helical" evidence="7">
    <location>
        <begin position="371"/>
        <end position="389"/>
    </location>
</feature>
<dbReference type="PANTHER" id="PTHR23513:SF6">
    <property type="entry name" value="MAJOR FACILITATOR SUPERFAMILY ASSOCIATED DOMAIN-CONTAINING PROTEIN"/>
    <property type="match status" value="1"/>
</dbReference>
<evidence type="ECO:0000256" key="3">
    <source>
        <dbReference type="ARBA" id="ARBA00022475"/>
    </source>
</evidence>
<comment type="subcellular location">
    <subcellularLocation>
        <location evidence="1">Cell membrane</location>
        <topology evidence="1">Multi-pass membrane protein</topology>
    </subcellularLocation>
</comment>
<feature type="transmembrane region" description="Helical" evidence="7">
    <location>
        <begin position="7"/>
        <end position="28"/>
    </location>
</feature>
<evidence type="ECO:0000256" key="7">
    <source>
        <dbReference type="SAM" id="Phobius"/>
    </source>
</evidence>
<dbReference type="InterPro" id="IPR036259">
    <property type="entry name" value="MFS_trans_sf"/>
</dbReference>
<proteinExistence type="predicted"/>
<sequence length="402" mass="44102">MSFFKQYGLLLGGLGFSNLGNWIYLIALNLAVWHLTHSPAAVAGIYIAGPLARILSNFFVGSIIDRNDRKRLMVYSDIVRGIIVCMMPFSTSVWVIYSLIFLANIAGSFFGPSSTYVITKLVNDEDKLRFNAVNSTLSYGSFMIGPALAGGIIAISNTSVAMWVNAFTFFVCAWAIASLPRIENEVSGESDRFTIGVIRSDFSQVWNYIRKKPHLLTFFALYIPALMLAFALDSQEMTFLKDVLQTTDATYGVVVSIAGIGAIAGGLCATALVKKLSLQTYIGVGFSMTMLSYLLFYSSGVLWLAIVIFITLGFFMAFSNTGYATMYQKTIPTALMGRFGSSVDLLQSILQILLTFVLGLLAEWYSLQTVAVIFSSIAFLLAACLYLFISRRTKELSLGSVN</sequence>
<accession>A0ABR8UCB7</accession>
<dbReference type="InterPro" id="IPR011701">
    <property type="entry name" value="MFS"/>
</dbReference>
<evidence type="ECO:0000313" key="10">
    <source>
        <dbReference type="Proteomes" id="UP000626786"/>
    </source>
</evidence>
<protein>
    <submittedName>
        <fullName evidence="9">MFS transporter</fullName>
    </submittedName>
</protein>
<evidence type="ECO:0000256" key="2">
    <source>
        <dbReference type="ARBA" id="ARBA00022448"/>
    </source>
</evidence>
<reference evidence="9 10" key="1">
    <citation type="submission" date="2020-08" db="EMBL/GenBank/DDBJ databases">
        <title>A Genomic Blueprint of the Chicken Gut Microbiome.</title>
        <authorList>
            <person name="Gilroy R."/>
            <person name="Ravi A."/>
            <person name="Getino M."/>
            <person name="Pursley I."/>
            <person name="Horton D.L."/>
            <person name="Alikhan N.-F."/>
            <person name="Baker D."/>
            <person name="Gharbi K."/>
            <person name="Hall N."/>
            <person name="Watson M."/>
            <person name="Adriaenssens E.M."/>
            <person name="Foster-Nyarko E."/>
            <person name="Jarju S."/>
            <person name="Secka A."/>
            <person name="Antonio M."/>
            <person name="Oren A."/>
            <person name="Chaudhuri R."/>
            <person name="La Ragione R.M."/>
            <person name="Hildebrand F."/>
            <person name="Pallen M.J."/>
        </authorList>
    </citation>
    <scope>NUCLEOTIDE SEQUENCE [LARGE SCALE GENOMIC DNA]</scope>
    <source>
        <strain evidence="9 10">Sa2YVA2</strain>
    </source>
</reference>
<evidence type="ECO:0000259" key="8">
    <source>
        <dbReference type="PROSITE" id="PS50850"/>
    </source>
</evidence>
<dbReference type="CDD" id="cd06173">
    <property type="entry name" value="MFS_MefA_like"/>
    <property type="match status" value="1"/>
</dbReference>
<keyword evidence="10" id="KW-1185">Reference proteome</keyword>
<dbReference type="EMBL" id="JACSQN010000013">
    <property type="protein sequence ID" value="MBD7985656.1"/>
    <property type="molecule type" value="Genomic_DNA"/>
</dbReference>
<evidence type="ECO:0000256" key="6">
    <source>
        <dbReference type="ARBA" id="ARBA00023136"/>
    </source>
</evidence>
<keyword evidence="2" id="KW-0813">Transport</keyword>
<evidence type="ECO:0000256" key="5">
    <source>
        <dbReference type="ARBA" id="ARBA00022989"/>
    </source>
</evidence>
<keyword evidence="6 7" id="KW-0472">Membrane</keyword>
<dbReference type="RefSeq" id="WP_191695484.1">
    <property type="nucleotide sequence ID" value="NZ_JACSQN010000013.1"/>
</dbReference>
<comment type="caution">
    <text evidence="9">The sequence shown here is derived from an EMBL/GenBank/DDBJ whole genome shotgun (WGS) entry which is preliminary data.</text>
</comment>
<dbReference type="PROSITE" id="PS50850">
    <property type="entry name" value="MFS"/>
    <property type="match status" value="1"/>
</dbReference>
<feature type="transmembrane region" description="Helical" evidence="7">
    <location>
        <begin position="215"/>
        <end position="232"/>
    </location>
</feature>
<keyword evidence="5 7" id="KW-1133">Transmembrane helix</keyword>
<feature type="domain" description="Major facilitator superfamily (MFS) profile" evidence="8">
    <location>
        <begin position="1"/>
        <end position="394"/>
    </location>
</feature>